<dbReference type="GO" id="GO:0016757">
    <property type="term" value="F:glycosyltransferase activity"/>
    <property type="evidence" value="ECO:0007669"/>
    <property type="project" value="UniProtKB-ARBA"/>
</dbReference>
<evidence type="ECO:0000313" key="2">
    <source>
        <dbReference type="EMBL" id="MBK0391951.1"/>
    </source>
</evidence>
<dbReference type="SUPFAM" id="SSF53756">
    <property type="entry name" value="UDP-Glycosyltransferase/glycogen phosphorylase"/>
    <property type="match status" value="1"/>
</dbReference>
<comment type="caution">
    <text evidence="2">The sequence shown here is derived from an EMBL/GenBank/DDBJ whole genome shotgun (WGS) entry which is preliminary data.</text>
</comment>
<accession>A0A934PZF6</accession>
<keyword evidence="3" id="KW-1185">Reference proteome</keyword>
<dbReference type="CDD" id="cd03794">
    <property type="entry name" value="GT4_WbuB-like"/>
    <property type="match status" value="1"/>
</dbReference>
<evidence type="ECO:0000259" key="1">
    <source>
        <dbReference type="Pfam" id="PF13579"/>
    </source>
</evidence>
<dbReference type="Pfam" id="PF13579">
    <property type="entry name" value="Glyco_trans_4_4"/>
    <property type="match status" value="1"/>
</dbReference>
<dbReference type="InterPro" id="IPR028098">
    <property type="entry name" value="Glyco_trans_4-like_N"/>
</dbReference>
<dbReference type="Pfam" id="PF13692">
    <property type="entry name" value="Glyco_trans_1_4"/>
    <property type="match status" value="1"/>
</dbReference>
<sequence length="405" mass="44325">MRVLILSQHFWPESFRINQVASDLVDAGCQVTVLTGQPNYPEGSIYPGYRAGEVRREQRDRITIHRVPLVPRARGGAVRLAANYLSFLLSACVLGPWVLRGQRFDVVFVYGTSPILQAIAGVVLKVLKRAPLVVWVQDLWPESLRVTGFVRNRRALAAVALVVRWIYRRSDLLLVQSHAFEAPVRAMAGRTPVEYHPNPGEPDGAPRADVPEVPLESGAFNVVFAGNLGTVQALPTILDAAERLQSLRDLRIVLVGSGSRSAWLQEEVARRGLSNVHLPGKFPTEAMPSLMQRASALLVTLAREPILAQTVPSKVQTYLAAGRPIVACLDGEGAAIVRDSGAGFVCDAEDAAALAAAIQRLHAASDAERAELGASGRRYYLNHFDPRHLAERLARRMDQLKAGRR</sequence>
<dbReference type="Proteomes" id="UP000617041">
    <property type="component" value="Unassembled WGS sequence"/>
</dbReference>
<name>A0A934PZF6_9BURK</name>
<dbReference type="AlphaFoldDB" id="A0A934PZF6"/>
<gene>
    <name evidence="2" type="ORF">I8E28_05060</name>
</gene>
<feature type="domain" description="Glycosyltransferase subfamily 4-like N-terminal" evidence="1">
    <location>
        <begin position="16"/>
        <end position="198"/>
    </location>
</feature>
<dbReference type="PANTHER" id="PTHR12526">
    <property type="entry name" value="GLYCOSYLTRANSFERASE"/>
    <property type="match status" value="1"/>
</dbReference>
<reference evidence="2" key="1">
    <citation type="submission" date="2020-12" db="EMBL/GenBank/DDBJ databases">
        <title>Ramlibacter sp. nov., isolated from a freshwater alga, Cryptomonas.</title>
        <authorList>
            <person name="Kim H.M."/>
            <person name="Jeon C.O."/>
        </authorList>
    </citation>
    <scope>NUCLEOTIDE SEQUENCE</scope>
    <source>
        <strain evidence="2">CrO1</strain>
    </source>
</reference>
<evidence type="ECO:0000313" key="3">
    <source>
        <dbReference type="Proteomes" id="UP000617041"/>
    </source>
</evidence>
<dbReference type="RefSeq" id="WP_200786919.1">
    <property type="nucleotide sequence ID" value="NZ_JAEDAO010000001.1"/>
</dbReference>
<dbReference type="Gene3D" id="3.40.50.2000">
    <property type="entry name" value="Glycogen Phosphorylase B"/>
    <property type="match status" value="2"/>
</dbReference>
<organism evidence="2 3">
    <name type="scientific">Ramlibacter algicola</name>
    <dbReference type="NCBI Taxonomy" id="2795217"/>
    <lineage>
        <taxon>Bacteria</taxon>
        <taxon>Pseudomonadati</taxon>
        <taxon>Pseudomonadota</taxon>
        <taxon>Betaproteobacteria</taxon>
        <taxon>Burkholderiales</taxon>
        <taxon>Comamonadaceae</taxon>
        <taxon>Ramlibacter</taxon>
    </lineage>
</organism>
<protein>
    <submittedName>
        <fullName evidence="2">Glycosyltransferase family 4 protein</fullName>
    </submittedName>
</protein>
<proteinExistence type="predicted"/>
<dbReference type="EMBL" id="JAEDAO010000001">
    <property type="protein sequence ID" value="MBK0391951.1"/>
    <property type="molecule type" value="Genomic_DNA"/>
</dbReference>